<proteinExistence type="predicted"/>
<evidence type="ECO:0000313" key="2">
    <source>
        <dbReference type="Proteomes" id="UP000499080"/>
    </source>
</evidence>
<name>A0A4Y2WWJ8_ARAVE</name>
<comment type="caution">
    <text evidence="1">The sequence shown here is derived from an EMBL/GenBank/DDBJ whole genome shotgun (WGS) entry which is preliminary data.</text>
</comment>
<accession>A0A4Y2WWJ8</accession>
<feature type="non-terminal residue" evidence="1">
    <location>
        <position position="1"/>
    </location>
</feature>
<keyword evidence="2" id="KW-1185">Reference proteome</keyword>
<sequence length="159" mass="17679">RWKKFKDTLGPFAGRYGCPDARGIGRQVHYVADHAGLRARVHAMEQEVVHSTQSLLESSPTPGLLTWSVSSSTYVDPFMDMTTDENGYGLGYNRHGLGYGYSGLRDGYGCSGYAGFLGSYGVVSTFKDILPRRIGLSYLENRIINMFLAIEEPFFLFSI</sequence>
<gene>
    <name evidence="1" type="ORF">AVEN_204658_1</name>
</gene>
<dbReference type="AlphaFoldDB" id="A0A4Y2WWJ8"/>
<evidence type="ECO:0000313" key="1">
    <source>
        <dbReference type="EMBL" id="GBO41198.1"/>
    </source>
</evidence>
<organism evidence="1 2">
    <name type="scientific">Araneus ventricosus</name>
    <name type="common">Orbweaver spider</name>
    <name type="synonym">Epeira ventricosa</name>
    <dbReference type="NCBI Taxonomy" id="182803"/>
    <lineage>
        <taxon>Eukaryota</taxon>
        <taxon>Metazoa</taxon>
        <taxon>Ecdysozoa</taxon>
        <taxon>Arthropoda</taxon>
        <taxon>Chelicerata</taxon>
        <taxon>Arachnida</taxon>
        <taxon>Araneae</taxon>
        <taxon>Araneomorphae</taxon>
        <taxon>Entelegynae</taxon>
        <taxon>Araneoidea</taxon>
        <taxon>Araneidae</taxon>
        <taxon>Araneus</taxon>
    </lineage>
</organism>
<dbReference type="Proteomes" id="UP000499080">
    <property type="component" value="Unassembled WGS sequence"/>
</dbReference>
<dbReference type="OrthoDB" id="6362401at2759"/>
<protein>
    <submittedName>
        <fullName evidence="1">Uncharacterized protein</fullName>
    </submittedName>
</protein>
<reference evidence="1 2" key="1">
    <citation type="journal article" date="2019" name="Sci. Rep.">
        <title>Orb-weaving spider Araneus ventricosus genome elucidates the spidroin gene catalogue.</title>
        <authorList>
            <person name="Kono N."/>
            <person name="Nakamura H."/>
            <person name="Ohtoshi R."/>
            <person name="Moran D.A.P."/>
            <person name="Shinohara A."/>
            <person name="Yoshida Y."/>
            <person name="Fujiwara M."/>
            <person name="Mori M."/>
            <person name="Tomita M."/>
            <person name="Arakawa K."/>
        </authorList>
    </citation>
    <scope>NUCLEOTIDE SEQUENCE [LARGE SCALE GENOMIC DNA]</scope>
</reference>
<dbReference type="EMBL" id="BGPR01066749">
    <property type="protein sequence ID" value="GBO41198.1"/>
    <property type="molecule type" value="Genomic_DNA"/>
</dbReference>